<dbReference type="GO" id="GO:0006518">
    <property type="term" value="P:peptide metabolic process"/>
    <property type="evidence" value="ECO:0007669"/>
    <property type="project" value="InterPro"/>
</dbReference>
<dbReference type="EC" id="3.4.11.4" evidence="7"/>
<keyword evidence="2" id="KW-0645">Protease</keyword>
<feature type="binding site" evidence="9">
    <location>
        <position position="175"/>
    </location>
    <ligand>
        <name>Zn(2+)</name>
        <dbReference type="ChEBI" id="CHEBI:29105"/>
        <label>2</label>
    </ligand>
</feature>
<dbReference type="InterPro" id="IPR002933">
    <property type="entry name" value="Peptidase_M20"/>
</dbReference>
<evidence type="ECO:0000313" key="12">
    <source>
        <dbReference type="Proteomes" id="UP000251205"/>
    </source>
</evidence>
<evidence type="ECO:0000256" key="9">
    <source>
        <dbReference type="PIRSR" id="PIRSR037215-2"/>
    </source>
</evidence>
<comment type="caution">
    <text evidence="11">The sequence shown here is derived from an EMBL/GenBank/DDBJ whole genome shotgun (WGS) entry which is preliminary data.</text>
</comment>
<dbReference type="EMBL" id="QMKK01000042">
    <property type="protein sequence ID" value="RAX40466.1"/>
    <property type="molecule type" value="Genomic_DNA"/>
</dbReference>
<sequence length="414" mass="45798">MQVRDELVSRFFRYAAIESQSDGRSQLLPSSPGQLKLADLLAEELRTLGVDDVLVDEHAIVTGVKRGNRPKAPKVGFIAHLDTVDVGLSPVVRPQVLRYEGMDLCLNRQEDIWLRVAEHPEIRPWTGEEIIFSDGTSVLGADNKAAIAVIMTLVARLDAQGDHGDIFVAFVPDEEVGLRGSKALDLSRFPCDFAYTIDCCGLGEVVLETFNAATCEIVFTGVSVHPMSAKGTLVNPLLMAIDFISHFDRWDTPEHTQDREGFFWFKDLIANDSEATLTALIRDFDEVGFNVRKHRIVEVADLIRSRYPTCAVRCQLADTYQNIASSLSADNRAATLLFEALGDLGIEGKLLPMRGGTDGAVLSARGIPTPNFFTGAYNFHSRFEFLPIKAFERSLDVAARICQLATREKIPECH</sequence>
<comment type="cofactor">
    <cofactor evidence="9">
        <name>Zn(2+)</name>
        <dbReference type="ChEBI" id="CHEBI:29105"/>
    </cofactor>
    <text evidence="9">Binds 2 Zn(2+) ions per subunit.</text>
</comment>
<dbReference type="Gene3D" id="3.40.630.10">
    <property type="entry name" value="Zn peptidases"/>
    <property type="match status" value="1"/>
</dbReference>
<organism evidence="11 12">
    <name type="scientific">Rhizobium tropici</name>
    <dbReference type="NCBI Taxonomy" id="398"/>
    <lineage>
        <taxon>Bacteria</taxon>
        <taxon>Pseudomonadati</taxon>
        <taxon>Pseudomonadota</taxon>
        <taxon>Alphaproteobacteria</taxon>
        <taxon>Hyphomicrobiales</taxon>
        <taxon>Rhizobiaceae</taxon>
        <taxon>Rhizobium/Agrobacterium group</taxon>
        <taxon>Rhizobium</taxon>
    </lineage>
</organism>
<dbReference type="NCBIfam" id="NF009920">
    <property type="entry name" value="PRK13381.1"/>
    <property type="match status" value="1"/>
</dbReference>
<evidence type="ECO:0000256" key="7">
    <source>
        <dbReference type="NCBIfam" id="TIGR01882"/>
    </source>
</evidence>
<dbReference type="GO" id="GO:0008237">
    <property type="term" value="F:metallopeptidase activity"/>
    <property type="evidence" value="ECO:0007669"/>
    <property type="project" value="UniProtKB-KW"/>
</dbReference>
<keyword evidence="6" id="KW-0482">Metalloprotease</keyword>
<dbReference type="Pfam" id="PF07687">
    <property type="entry name" value="M20_dimer"/>
    <property type="match status" value="1"/>
</dbReference>
<dbReference type="RefSeq" id="WP_112343063.1">
    <property type="nucleotide sequence ID" value="NZ_QMKK01000042.1"/>
</dbReference>
<dbReference type="NCBIfam" id="NF003976">
    <property type="entry name" value="PRK05469.1"/>
    <property type="match status" value="1"/>
</dbReference>
<feature type="binding site" evidence="9">
    <location>
        <position position="80"/>
    </location>
    <ligand>
        <name>Zn(2+)</name>
        <dbReference type="ChEBI" id="CHEBI:29105"/>
        <label>1</label>
    </ligand>
</feature>
<dbReference type="PROSITE" id="PS00758">
    <property type="entry name" value="ARGE_DAPE_CPG2_1"/>
    <property type="match status" value="1"/>
</dbReference>
<proteinExistence type="inferred from homology"/>
<dbReference type="PROSITE" id="PS00759">
    <property type="entry name" value="ARGE_DAPE_CPG2_2"/>
    <property type="match status" value="1"/>
</dbReference>
<dbReference type="GO" id="GO:0045148">
    <property type="term" value="F:tripeptide aminopeptidase activity"/>
    <property type="evidence" value="ECO:0007669"/>
    <property type="project" value="UniProtKB-UniRule"/>
</dbReference>
<evidence type="ECO:0000256" key="2">
    <source>
        <dbReference type="ARBA" id="ARBA00022670"/>
    </source>
</evidence>
<feature type="binding site" evidence="9">
    <location>
        <position position="142"/>
    </location>
    <ligand>
        <name>Zn(2+)</name>
        <dbReference type="ChEBI" id="CHEBI:29105"/>
        <label>1</label>
    </ligand>
</feature>
<protein>
    <recommendedName>
        <fullName evidence="7">Peptidase T</fullName>
        <ecNumber evidence="7">3.4.11.4</ecNumber>
    </recommendedName>
</protein>
<evidence type="ECO:0000256" key="6">
    <source>
        <dbReference type="ARBA" id="ARBA00023049"/>
    </source>
</evidence>
<dbReference type="AlphaFoldDB" id="A0A329YAJ3"/>
<dbReference type="SUPFAM" id="SSF55031">
    <property type="entry name" value="Bacterial exopeptidase dimerisation domain"/>
    <property type="match status" value="1"/>
</dbReference>
<reference evidence="11 12" key="1">
    <citation type="submission" date="2018-06" db="EMBL/GenBank/DDBJ databases">
        <title>Whole Genome Sequence of an efficient microsymbiont, Rhizobium tropici.</title>
        <authorList>
            <person name="Srinivasan R."/>
            <person name="Singh H.V."/>
            <person name="Srivastava R."/>
            <person name="Kumari B."/>
            <person name="Radhakrishna A."/>
        </authorList>
    </citation>
    <scope>NUCLEOTIDE SEQUENCE [LARGE SCALE GENOMIC DNA]</scope>
    <source>
        <strain evidence="11 12">IGFRI Rhizo-19</strain>
    </source>
</reference>
<evidence type="ECO:0000256" key="5">
    <source>
        <dbReference type="ARBA" id="ARBA00022833"/>
    </source>
</evidence>
<evidence type="ECO:0000256" key="3">
    <source>
        <dbReference type="ARBA" id="ARBA00022723"/>
    </source>
</evidence>
<dbReference type="NCBIfam" id="TIGR01882">
    <property type="entry name" value="peptidase-T"/>
    <property type="match status" value="1"/>
</dbReference>
<dbReference type="SUPFAM" id="SSF53187">
    <property type="entry name" value="Zn-dependent exopeptidases"/>
    <property type="match status" value="1"/>
</dbReference>
<dbReference type="InterPro" id="IPR001261">
    <property type="entry name" value="ArgE/DapE_CS"/>
</dbReference>
<feature type="active site" evidence="8">
    <location>
        <position position="82"/>
    </location>
</feature>
<dbReference type="Pfam" id="PF01546">
    <property type="entry name" value="Peptidase_M20"/>
    <property type="match status" value="1"/>
</dbReference>
<keyword evidence="3 9" id="KW-0479">Metal-binding</keyword>
<feature type="domain" description="Peptidase M20 dimerisation" evidence="10">
    <location>
        <begin position="208"/>
        <end position="300"/>
    </location>
</feature>
<keyword evidence="11" id="KW-0031">Aminopeptidase</keyword>
<accession>A0A329YAJ3</accession>
<evidence type="ECO:0000256" key="1">
    <source>
        <dbReference type="ARBA" id="ARBA00009692"/>
    </source>
</evidence>
<evidence type="ECO:0000259" key="10">
    <source>
        <dbReference type="Pfam" id="PF07687"/>
    </source>
</evidence>
<dbReference type="InterPro" id="IPR036264">
    <property type="entry name" value="Bact_exopeptidase_dim_dom"/>
</dbReference>
<dbReference type="OrthoDB" id="9804934at2"/>
<feature type="active site" description="Proton acceptor" evidence="8">
    <location>
        <position position="174"/>
    </location>
</feature>
<dbReference type="PANTHER" id="PTHR42994">
    <property type="entry name" value="PEPTIDASE T"/>
    <property type="match status" value="1"/>
</dbReference>
<feature type="binding site" evidence="9">
    <location>
        <position position="142"/>
    </location>
    <ligand>
        <name>Zn(2+)</name>
        <dbReference type="ChEBI" id="CHEBI:29105"/>
        <label>2</label>
    </ligand>
</feature>
<dbReference type="PIRSF" id="PIRSF037215">
    <property type="entry name" value="Peptidase_M20B"/>
    <property type="match status" value="1"/>
</dbReference>
<dbReference type="PANTHER" id="PTHR42994:SF1">
    <property type="entry name" value="PEPTIDASE T"/>
    <property type="match status" value="1"/>
</dbReference>
<keyword evidence="4 11" id="KW-0378">Hydrolase</keyword>
<dbReference type="Proteomes" id="UP000251205">
    <property type="component" value="Unassembled WGS sequence"/>
</dbReference>
<feature type="binding site" evidence="9">
    <location>
        <position position="380"/>
    </location>
    <ligand>
        <name>Zn(2+)</name>
        <dbReference type="ChEBI" id="CHEBI:29105"/>
        <label>2</label>
    </ligand>
</feature>
<evidence type="ECO:0000313" key="11">
    <source>
        <dbReference type="EMBL" id="RAX40466.1"/>
    </source>
</evidence>
<dbReference type="InterPro" id="IPR010161">
    <property type="entry name" value="Peptidase_M20B"/>
</dbReference>
<keyword evidence="5 9" id="KW-0862">Zinc</keyword>
<dbReference type="Gene3D" id="3.30.70.360">
    <property type="match status" value="1"/>
</dbReference>
<dbReference type="InterPro" id="IPR011650">
    <property type="entry name" value="Peptidase_M20_dimer"/>
</dbReference>
<name>A0A329YAJ3_RHITR</name>
<gene>
    <name evidence="11" type="primary">pepT</name>
    <name evidence="11" type="ORF">DQ393_16865</name>
</gene>
<dbReference type="GO" id="GO:0006508">
    <property type="term" value="P:proteolysis"/>
    <property type="evidence" value="ECO:0007669"/>
    <property type="project" value="UniProtKB-UniRule"/>
</dbReference>
<evidence type="ECO:0000256" key="8">
    <source>
        <dbReference type="PIRSR" id="PIRSR037215-1"/>
    </source>
</evidence>
<dbReference type="GO" id="GO:0008270">
    <property type="term" value="F:zinc ion binding"/>
    <property type="evidence" value="ECO:0007669"/>
    <property type="project" value="InterPro"/>
</dbReference>
<evidence type="ECO:0000256" key="4">
    <source>
        <dbReference type="ARBA" id="ARBA00022801"/>
    </source>
</evidence>
<feature type="binding site" evidence="9">
    <location>
        <position position="198"/>
    </location>
    <ligand>
        <name>Zn(2+)</name>
        <dbReference type="ChEBI" id="CHEBI:29105"/>
        <label>1</label>
    </ligand>
</feature>
<dbReference type="CDD" id="cd03892">
    <property type="entry name" value="M20_peptT"/>
    <property type="match status" value="1"/>
</dbReference>
<comment type="similarity">
    <text evidence="1">Belongs to the peptidase M20B family.</text>
</comment>